<proteinExistence type="predicted"/>
<evidence type="ECO:0000313" key="6">
    <source>
        <dbReference type="Proteomes" id="UP000570010"/>
    </source>
</evidence>
<dbReference type="Proteomes" id="UP000472971">
    <property type="component" value="Unassembled WGS sequence"/>
</dbReference>
<evidence type="ECO:0000313" key="5">
    <source>
        <dbReference type="Proteomes" id="UP000472971"/>
    </source>
</evidence>
<keyword evidence="1" id="KW-0472">Membrane</keyword>
<feature type="domain" description="DUF4097" evidence="2">
    <location>
        <begin position="60"/>
        <end position="298"/>
    </location>
</feature>
<dbReference type="Proteomes" id="UP000570010">
    <property type="component" value="Unassembled WGS sequence"/>
</dbReference>
<keyword evidence="5" id="KW-1185">Reference proteome</keyword>
<evidence type="ECO:0000256" key="1">
    <source>
        <dbReference type="SAM" id="Phobius"/>
    </source>
</evidence>
<reference evidence="3 6" key="2">
    <citation type="submission" date="2020-07" db="EMBL/GenBank/DDBJ databases">
        <authorList>
            <person name="Feng H."/>
        </authorList>
    </citation>
    <scope>NUCLEOTIDE SEQUENCE [LARGE SCALE GENOMIC DNA]</scope>
    <source>
        <strain evidence="6">s-12</strain>
        <strain evidence="3">S-12</strain>
    </source>
</reference>
<dbReference type="Pfam" id="PF13349">
    <property type="entry name" value="DUF4097"/>
    <property type="match status" value="1"/>
</dbReference>
<keyword evidence="1" id="KW-1133">Transmembrane helix</keyword>
<dbReference type="EMBL" id="JACEIO010000006">
    <property type="protein sequence ID" value="MBA4536352.1"/>
    <property type="molecule type" value="Genomic_DNA"/>
</dbReference>
<name>A0A6B3VR07_9BACI</name>
<dbReference type="InterPro" id="IPR025164">
    <property type="entry name" value="Toastrack_DUF4097"/>
</dbReference>
<sequence length="303" mass="33448">MDFKLDEEKKFKKGKNDLKVFSVLLICAIGIYIIFFKTDFLNAWTFSHSEKEMKITEETKEISIDISSIKATIIPEDRKTIKADLNGSAKLSVKQTDDKIVVKVKHDWWDRWLPFNHKVKLDLYIPESFDQNISLNIGSGSLQYSGSSTKQPMLLNNLLVELGSGIVALEKLSVDHLKVEGSSGLVKIDSLTANKGVFHIGSGSLEARQYAGEIKADVSSGKVHFQMDQLLDSIKMDVSSGIVDLDIPSNANFSFKGKANSGSITCDFPLKSEKSDKKGIEGTHGSGKHEIELDVSSGIAQVY</sequence>
<keyword evidence="1" id="KW-0812">Transmembrane</keyword>
<evidence type="ECO:0000259" key="2">
    <source>
        <dbReference type="Pfam" id="PF13349"/>
    </source>
</evidence>
<gene>
    <name evidence="4" type="ORF">G4D64_04110</name>
    <name evidence="3" type="ORF">H1Z61_04145</name>
</gene>
<dbReference type="Gene3D" id="2.160.20.120">
    <property type="match status" value="1"/>
</dbReference>
<evidence type="ECO:0000313" key="4">
    <source>
        <dbReference type="EMBL" id="NEY80720.1"/>
    </source>
</evidence>
<dbReference type="RefSeq" id="WP_163240399.1">
    <property type="nucleotide sequence ID" value="NZ_CP082780.1"/>
</dbReference>
<reference evidence="4 5" key="1">
    <citation type="submission" date="2020-02" db="EMBL/GenBank/DDBJ databases">
        <title>Bacillus aquiflavi sp. nov., isolated from yellow water of strong flavor Chinese baijiu in Yibin region of China.</title>
        <authorList>
            <person name="Xie J."/>
        </authorList>
    </citation>
    <scope>NUCLEOTIDE SEQUENCE [LARGE SCALE GENOMIC DNA]</scope>
    <source>
        <strain evidence="4 5">3H-10</strain>
    </source>
</reference>
<accession>A0A6B3VR07</accession>
<dbReference type="AlphaFoldDB" id="A0A6B3VR07"/>
<comment type="caution">
    <text evidence="4">The sequence shown here is derived from an EMBL/GenBank/DDBJ whole genome shotgun (WGS) entry which is preliminary data.</text>
</comment>
<evidence type="ECO:0000313" key="3">
    <source>
        <dbReference type="EMBL" id="MBA4536352.1"/>
    </source>
</evidence>
<dbReference type="EMBL" id="JAAIWN010000006">
    <property type="protein sequence ID" value="NEY80720.1"/>
    <property type="molecule type" value="Genomic_DNA"/>
</dbReference>
<protein>
    <submittedName>
        <fullName evidence="4">DUF4097 domain-containing protein</fullName>
    </submittedName>
    <submittedName>
        <fullName evidence="3">DUF4097 family beta strand repeat protein</fullName>
    </submittedName>
</protein>
<feature type="transmembrane region" description="Helical" evidence="1">
    <location>
        <begin position="20"/>
        <end position="36"/>
    </location>
</feature>
<organism evidence="4 5">
    <name type="scientific">Bacillus aquiflavi</name>
    <dbReference type="NCBI Taxonomy" id="2672567"/>
    <lineage>
        <taxon>Bacteria</taxon>
        <taxon>Bacillati</taxon>
        <taxon>Bacillota</taxon>
        <taxon>Bacilli</taxon>
        <taxon>Bacillales</taxon>
        <taxon>Bacillaceae</taxon>
        <taxon>Bacillus</taxon>
    </lineage>
</organism>